<gene>
    <name evidence="3" type="ORF">HTAM1171_LOCUS1668</name>
</gene>
<proteinExistence type="predicted"/>
<accession>A0A7S2GUN2</accession>
<dbReference type="AlphaFoldDB" id="A0A7S2GUN2"/>
<reference evidence="3" key="1">
    <citation type="submission" date="2021-01" db="EMBL/GenBank/DDBJ databases">
        <authorList>
            <person name="Corre E."/>
            <person name="Pelletier E."/>
            <person name="Niang G."/>
            <person name="Scheremetjew M."/>
            <person name="Finn R."/>
            <person name="Kale V."/>
            <person name="Holt S."/>
            <person name="Cochrane G."/>
            <person name="Meng A."/>
            <person name="Brown T."/>
            <person name="Cohen L."/>
        </authorList>
    </citation>
    <scope>NUCLEOTIDE SEQUENCE</scope>
    <source>
        <strain evidence="3">CCMP826</strain>
    </source>
</reference>
<sequence>MKITAIILYTAIALAAVPASAFIPAQQTTFRKPSALNAKVQLDEIDTMCILNQARYCEEGECSLDDVDALINQLEDQVSLTKKRINGLNDILESLGAANRDPEPEERDVDALREMMQSIAKIFGA</sequence>
<keyword evidence="1" id="KW-0175">Coiled coil</keyword>
<feature type="coiled-coil region" evidence="1">
    <location>
        <begin position="57"/>
        <end position="91"/>
    </location>
</feature>
<feature type="chain" id="PRO_5030588422" evidence="2">
    <location>
        <begin position="22"/>
        <end position="125"/>
    </location>
</feature>
<keyword evidence="2" id="KW-0732">Signal</keyword>
<dbReference type="EMBL" id="HBGV01002719">
    <property type="protein sequence ID" value="CAD9472615.1"/>
    <property type="molecule type" value="Transcribed_RNA"/>
</dbReference>
<protein>
    <submittedName>
        <fullName evidence="3">Uncharacterized protein</fullName>
    </submittedName>
</protein>
<evidence type="ECO:0000256" key="2">
    <source>
        <dbReference type="SAM" id="SignalP"/>
    </source>
</evidence>
<name>A0A7S2GUN2_9STRA</name>
<evidence type="ECO:0000256" key="1">
    <source>
        <dbReference type="SAM" id="Coils"/>
    </source>
</evidence>
<organism evidence="3">
    <name type="scientific">Helicotheca tamesis</name>
    <dbReference type="NCBI Taxonomy" id="374047"/>
    <lineage>
        <taxon>Eukaryota</taxon>
        <taxon>Sar</taxon>
        <taxon>Stramenopiles</taxon>
        <taxon>Ochrophyta</taxon>
        <taxon>Bacillariophyta</taxon>
        <taxon>Mediophyceae</taxon>
        <taxon>Lithodesmiophycidae</taxon>
        <taxon>Lithodesmiales</taxon>
        <taxon>Lithodesmiaceae</taxon>
        <taxon>Helicotheca</taxon>
    </lineage>
</organism>
<feature type="signal peptide" evidence="2">
    <location>
        <begin position="1"/>
        <end position="21"/>
    </location>
</feature>
<evidence type="ECO:0000313" key="3">
    <source>
        <dbReference type="EMBL" id="CAD9472615.1"/>
    </source>
</evidence>